<dbReference type="InterPro" id="IPR041891">
    <property type="entry name" value="Alpha_CA_prokaryot-like"/>
</dbReference>
<keyword evidence="5 9" id="KW-0479">Metal-binding</keyword>
<dbReference type="InterPro" id="IPR001148">
    <property type="entry name" value="CA_dom"/>
</dbReference>
<name>J0LC58_AURST</name>
<evidence type="ECO:0000313" key="13">
    <source>
        <dbReference type="Proteomes" id="UP000006514"/>
    </source>
</evidence>
<evidence type="ECO:0000313" key="12">
    <source>
        <dbReference type="EMBL" id="EJD34060.1"/>
    </source>
</evidence>
<dbReference type="InterPro" id="IPR036398">
    <property type="entry name" value="CA_dom_sf"/>
</dbReference>
<feature type="chain" id="PRO_5025096916" description="Carbonic anhydrase" evidence="9">
    <location>
        <begin position="20"/>
        <end position="326"/>
    </location>
</feature>
<dbReference type="EC" id="4.2.1.1" evidence="4 9"/>
<dbReference type="OrthoDB" id="429145at2759"/>
<evidence type="ECO:0000256" key="3">
    <source>
        <dbReference type="ARBA" id="ARBA00010718"/>
    </source>
</evidence>
<feature type="signal peptide" evidence="9">
    <location>
        <begin position="1"/>
        <end position="19"/>
    </location>
</feature>
<keyword evidence="6 9" id="KW-0862">Zinc</keyword>
<feature type="domain" description="Alpha-carbonic anhydrase" evidence="11">
    <location>
        <begin position="1"/>
        <end position="241"/>
    </location>
</feature>
<evidence type="ECO:0000256" key="4">
    <source>
        <dbReference type="ARBA" id="ARBA00012925"/>
    </source>
</evidence>
<dbReference type="PANTHER" id="PTHR18952:SF265">
    <property type="entry name" value="CARBONIC ANHYDRASE"/>
    <property type="match status" value="1"/>
</dbReference>
<dbReference type="InParanoid" id="J0LC58"/>
<proteinExistence type="inferred from homology"/>
<dbReference type="KEGG" id="adl:AURDEDRAFT_176886"/>
<organism evidence="12 13">
    <name type="scientific">Auricularia subglabra (strain TFB-10046 / SS5)</name>
    <name type="common">White-rot fungus</name>
    <name type="synonym">Auricularia delicata (strain TFB10046)</name>
    <dbReference type="NCBI Taxonomy" id="717982"/>
    <lineage>
        <taxon>Eukaryota</taxon>
        <taxon>Fungi</taxon>
        <taxon>Dikarya</taxon>
        <taxon>Basidiomycota</taxon>
        <taxon>Agaricomycotina</taxon>
        <taxon>Agaricomycetes</taxon>
        <taxon>Auriculariales</taxon>
        <taxon>Auriculariaceae</taxon>
        <taxon>Auricularia</taxon>
    </lineage>
</organism>
<evidence type="ECO:0000256" key="6">
    <source>
        <dbReference type="ARBA" id="ARBA00022833"/>
    </source>
</evidence>
<evidence type="ECO:0000256" key="7">
    <source>
        <dbReference type="ARBA" id="ARBA00023239"/>
    </source>
</evidence>
<dbReference type="SUPFAM" id="SSF51069">
    <property type="entry name" value="Carbonic anhydrase"/>
    <property type="match status" value="1"/>
</dbReference>
<keyword evidence="7 9" id="KW-0456">Lyase</keyword>
<reference evidence="13" key="1">
    <citation type="journal article" date="2012" name="Science">
        <title>The Paleozoic origin of enzymatic lignin decomposition reconstructed from 31 fungal genomes.</title>
        <authorList>
            <person name="Floudas D."/>
            <person name="Binder M."/>
            <person name="Riley R."/>
            <person name="Barry K."/>
            <person name="Blanchette R.A."/>
            <person name="Henrissat B."/>
            <person name="Martinez A.T."/>
            <person name="Otillar R."/>
            <person name="Spatafora J.W."/>
            <person name="Yadav J.S."/>
            <person name="Aerts A."/>
            <person name="Benoit I."/>
            <person name="Boyd A."/>
            <person name="Carlson A."/>
            <person name="Copeland A."/>
            <person name="Coutinho P.M."/>
            <person name="de Vries R.P."/>
            <person name="Ferreira P."/>
            <person name="Findley K."/>
            <person name="Foster B."/>
            <person name="Gaskell J."/>
            <person name="Glotzer D."/>
            <person name="Gorecki P."/>
            <person name="Heitman J."/>
            <person name="Hesse C."/>
            <person name="Hori C."/>
            <person name="Igarashi K."/>
            <person name="Jurgens J.A."/>
            <person name="Kallen N."/>
            <person name="Kersten P."/>
            <person name="Kohler A."/>
            <person name="Kuees U."/>
            <person name="Kumar T.K.A."/>
            <person name="Kuo A."/>
            <person name="LaButti K."/>
            <person name="Larrondo L.F."/>
            <person name="Lindquist E."/>
            <person name="Ling A."/>
            <person name="Lombard V."/>
            <person name="Lucas S."/>
            <person name="Lundell T."/>
            <person name="Martin R."/>
            <person name="McLaughlin D.J."/>
            <person name="Morgenstern I."/>
            <person name="Morin E."/>
            <person name="Murat C."/>
            <person name="Nagy L.G."/>
            <person name="Nolan M."/>
            <person name="Ohm R.A."/>
            <person name="Patyshakuliyeva A."/>
            <person name="Rokas A."/>
            <person name="Ruiz-Duenas F.J."/>
            <person name="Sabat G."/>
            <person name="Salamov A."/>
            <person name="Samejima M."/>
            <person name="Schmutz J."/>
            <person name="Slot J.C."/>
            <person name="St John F."/>
            <person name="Stenlid J."/>
            <person name="Sun H."/>
            <person name="Sun S."/>
            <person name="Syed K."/>
            <person name="Tsang A."/>
            <person name="Wiebenga A."/>
            <person name="Young D."/>
            <person name="Pisabarro A."/>
            <person name="Eastwood D.C."/>
            <person name="Martin F."/>
            <person name="Cullen D."/>
            <person name="Grigoriev I.V."/>
            <person name="Hibbett D.S."/>
        </authorList>
    </citation>
    <scope>NUCLEOTIDE SEQUENCE [LARGE SCALE GENOMIC DNA]</scope>
    <source>
        <strain evidence="13">TFB10046</strain>
    </source>
</reference>
<dbReference type="AlphaFoldDB" id="J0LC58"/>
<comment type="function">
    <text evidence="2 9">Reversible hydration of carbon dioxide.</text>
</comment>
<dbReference type="Pfam" id="PF00194">
    <property type="entry name" value="Carb_anhydrase"/>
    <property type="match status" value="1"/>
</dbReference>
<dbReference type="CDD" id="cd03124">
    <property type="entry name" value="alpha_CA_prokaryotic_like"/>
    <property type="match status" value="1"/>
</dbReference>
<evidence type="ECO:0000256" key="1">
    <source>
        <dbReference type="ARBA" id="ARBA00001947"/>
    </source>
</evidence>
<feature type="region of interest" description="Disordered" evidence="10">
    <location>
        <begin position="301"/>
        <end position="326"/>
    </location>
</feature>
<dbReference type="Proteomes" id="UP000006514">
    <property type="component" value="Unassembled WGS sequence"/>
</dbReference>
<dbReference type="GO" id="GO:0004089">
    <property type="term" value="F:carbonate dehydratase activity"/>
    <property type="evidence" value="ECO:0007669"/>
    <property type="project" value="UniProtKB-UniRule"/>
</dbReference>
<evidence type="ECO:0000256" key="9">
    <source>
        <dbReference type="RuleBase" id="RU367011"/>
    </source>
</evidence>
<evidence type="ECO:0000256" key="8">
    <source>
        <dbReference type="ARBA" id="ARBA00048348"/>
    </source>
</evidence>
<dbReference type="PROSITE" id="PS51144">
    <property type="entry name" value="ALPHA_CA_2"/>
    <property type="match status" value="1"/>
</dbReference>
<dbReference type="PANTHER" id="PTHR18952">
    <property type="entry name" value="CARBONIC ANHYDRASE"/>
    <property type="match status" value="1"/>
</dbReference>
<evidence type="ECO:0000259" key="11">
    <source>
        <dbReference type="PROSITE" id="PS51144"/>
    </source>
</evidence>
<dbReference type="SMART" id="SM01057">
    <property type="entry name" value="Carb_anhydrase"/>
    <property type="match status" value="1"/>
</dbReference>
<sequence>MFSTLVTAVAVVGAAPASCVHRISPHRRQEGTVDVSNFGYSGEIQLGRHRPGQRRVPQLEGAIAHRARRLELGTTLETIVNGTTVFECATFELKQFHLHTPSEHRVNKEYFPLEMHMVHEVADAVIAVIAIPFQLTEDGSTTALLTSGIENIAQVTTPGTATKTGALDFAAVTAGPLFQYTDSLTTTPCAEGLTFLVLEKLLPLDVKTFNPLKSVIKFNARYSQNTFGRTNLLDVAVALAVQENGLNLAGGAAAAGQVNSTQIERQAQARQQQHDVQIASDVDAQALVRELVNAGQEMRLETGDNNLSNNRNGNQHKRIVVKQQGQ</sequence>
<evidence type="ECO:0000256" key="2">
    <source>
        <dbReference type="ARBA" id="ARBA00002904"/>
    </source>
</evidence>
<dbReference type="Gene3D" id="3.10.200.10">
    <property type="entry name" value="Alpha carbonic anhydrase"/>
    <property type="match status" value="1"/>
</dbReference>
<keyword evidence="13" id="KW-1185">Reference proteome</keyword>
<comment type="catalytic activity">
    <reaction evidence="8 9">
        <text>hydrogencarbonate + H(+) = CO2 + H2O</text>
        <dbReference type="Rhea" id="RHEA:10748"/>
        <dbReference type="ChEBI" id="CHEBI:15377"/>
        <dbReference type="ChEBI" id="CHEBI:15378"/>
        <dbReference type="ChEBI" id="CHEBI:16526"/>
        <dbReference type="ChEBI" id="CHEBI:17544"/>
        <dbReference type="EC" id="4.2.1.1"/>
    </reaction>
</comment>
<gene>
    <name evidence="12" type="ORF">AURDEDRAFT_176886</name>
</gene>
<evidence type="ECO:0000256" key="5">
    <source>
        <dbReference type="ARBA" id="ARBA00022723"/>
    </source>
</evidence>
<accession>J0LC58</accession>
<dbReference type="GO" id="GO:0008270">
    <property type="term" value="F:zinc ion binding"/>
    <property type="evidence" value="ECO:0007669"/>
    <property type="project" value="UniProtKB-UniRule"/>
</dbReference>
<evidence type="ECO:0000256" key="10">
    <source>
        <dbReference type="SAM" id="MobiDB-lite"/>
    </source>
</evidence>
<dbReference type="InterPro" id="IPR023561">
    <property type="entry name" value="Carbonic_anhydrase_a-class"/>
</dbReference>
<dbReference type="PROSITE" id="PS00162">
    <property type="entry name" value="ALPHA_CA_1"/>
    <property type="match status" value="1"/>
</dbReference>
<dbReference type="eggNOG" id="KOG0382">
    <property type="taxonomic scope" value="Eukaryota"/>
</dbReference>
<protein>
    <recommendedName>
        <fullName evidence="4 9">Carbonic anhydrase</fullName>
        <ecNumber evidence="4 9">4.2.1.1</ecNumber>
    </recommendedName>
</protein>
<keyword evidence="9" id="KW-0732">Signal</keyword>
<comment type="cofactor">
    <cofactor evidence="1 9">
        <name>Zn(2+)</name>
        <dbReference type="ChEBI" id="CHEBI:29105"/>
    </cofactor>
</comment>
<dbReference type="InterPro" id="IPR018338">
    <property type="entry name" value="Carbonic_anhydrase_a-class_CS"/>
</dbReference>
<dbReference type="EMBL" id="JH688014">
    <property type="protein sequence ID" value="EJD34060.1"/>
    <property type="molecule type" value="Genomic_DNA"/>
</dbReference>
<comment type="similarity">
    <text evidence="3 9">Belongs to the alpha-carbonic anhydrase family.</text>
</comment>